<evidence type="ECO:0000256" key="7">
    <source>
        <dbReference type="ARBA" id="ARBA00022946"/>
    </source>
</evidence>
<keyword evidence="7" id="KW-0809">Transit peptide</keyword>
<evidence type="ECO:0000256" key="6">
    <source>
        <dbReference type="ARBA" id="ARBA00022496"/>
    </source>
</evidence>
<dbReference type="GO" id="GO:0034986">
    <property type="term" value="F:iron chaperone activity"/>
    <property type="evidence" value="ECO:0007669"/>
    <property type="project" value="TreeGrafter"/>
</dbReference>
<dbReference type="SMART" id="SM01219">
    <property type="entry name" value="Frataxin_Cyay"/>
    <property type="match status" value="1"/>
</dbReference>
<keyword evidence="11" id="KW-0496">Mitochondrion</keyword>
<dbReference type="GO" id="GO:0016226">
    <property type="term" value="P:iron-sulfur cluster assembly"/>
    <property type="evidence" value="ECO:0007669"/>
    <property type="project" value="InterPro"/>
</dbReference>
<dbReference type="GO" id="GO:0004322">
    <property type="term" value="F:ferroxidase activity"/>
    <property type="evidence" value="ECO:0007669"/>
    <property type="project" value="UniProtKB-EC"/>
</dbReference>
<keyword evidence="15" id="KW-1185">Reference proteome</keyword>
<keyword evidence="9" id="KW-0408">Iron</keyword>
<keyword evidence="12" id="KW-0350">Heme biosynthesis</keyword>
<keyword evidence="6" id="KW-0410">Iron transport</keyword>
<organism evidence="14 15">
    <name type="scientific">Vespula pensylvanica</name>
    <name type="common">Western yellow jacket</name>
    <name type="synonym">Wasp</name>
    <dbReference type="NCBI Taxonomy" id="30213"/>
    <lineage>
        <taxon>Eukaryota</taxon>
        <taxon>Metazoa</taxon>
        <taxon>Ecdysozoa</taxon>
        <taxon>Arthropoda</taxon>
        <taxon>Hexapoda</taxon>
        <taxon>Insecta</taxon>
        <taxon>Pterygota</taxon>
        <taxon>Neoptera</taxon>
        <taxon>Endopterygota</taxon>
        <taxon>Hymenoptera</taxon>
        <taxon>Apocrita</taxon>
        <taxon>Aculeata</taxon>
        <taxon>Vespoidea</taxon>
        <taxon>Vespidae</taxon>
        <taxon>Vespinae</taxon>
        <taxon>Vespula</taxon>
    </lineage>
</organism>
<dbReference type="GO" id="GO:0005739">
    <property type="term" value="C:mitochondrion"/>
    <property type="evidence" value="ECO:0007669"/>
    <property type="project" value="UniProtKB-SubCell"/>
</dbReference>
<dbReference type="InterPro" id="IPR036524">
    <property type="entry name" value="Frataxin/CyaY_sf"/>
</dbReference>
<dbReference type="CDD" id="cd00503">
    <property type="entry name" value="Frataxin"/>
    <property type="match status" value="1"/>
</dbReference>
<keyword evidence="10" id="KW-0406">Ion transport</keyword>
<evidence type="ECO:0000256" key="1">
    <source>
        <dbReference type="ARBA" id="ARBA00004173"/>
    </source>
</evidence>
<evidence type="ECO:0000256" key="10">
    <source>
        <dbReference type="ARBA" id="ARBA00023065"/>
    </source>
</evidence>
<evidence type="ECO:0000313" key="15">
    <source>
        <dbReference type="Proteomes" id="UP000600918"/>
    </source>
</evidence>
<dbReference type="PANTHER" id="PTHR16821:SF2">
    <property type="entry name" value="FRATAXIN, MITOCHONDRIAL"/>
    <property type="match status" value="1"/>
</dbReference>
<dbReference type="SUPFAM" id="SSF55387">
    <property type="entry name" value="Frataxin/Nqo15-like"/>
    <property type="match status" value="1"/>
</dbReference>
<dbReference type="InterPro" id="IPR020895">
    <property type="entry name" value="Frataxin_CS"/>
</dbReference>
<dbReference type="GO" id="GO:0051537">
    <property type="term" value="F:2 iron, 2 sulfur cluster binding"/>
    <property type="evidence" value="ECO:0007669"/>
    <property type="project" value="TreeGrafter"/>
</dbReference>
<comment type="catalytic activity">
    <reaction evidence="13">
        <text>4 Fe(2+) + O2 + 4 H(+) = 4 Fe(3+) + 2 H2O</text>
        <dbReference type="Rhea" id="RHEA:11148"/>
        <dbReference type="ChEBI" id="CHEBI:15377"/>
        <dbReference type="ChEBI" id="CHEBI:15378"/>
        <dbReference type="ChEBI" id="CHEBI:15379"/>
        <dbReference type="ChEBI" id="CHEBI:29033"/>
        <dbReference type="ChEBI" id="CHEBI:29034"/>
        <dbReference type="EC" id="1.16.3.1"/>
    </reaction>
</comment>
<name>A0A834JPL1_VESPE</name>
<dbReference type="InterPro" id="IPR002908">
    <property type="entry name" value="Frataxin/CyaY"/>
</dbReference>
<protein>
    <recommendedName>
        <fullName evidence="3">ferroxidase</fullName>
        <ecNumber evidence="3">1.16.3.1</ecNumber>
    </recommendedName>
</protein>
<dbReference type="EC" id="1.16.3.1" evidence="3"/>
<dbReference type="PANTHER" id="PTHR16821">
    <property type="entry name" value="FRATAXIN"/>
    <property type="match status" value="1"/>
</dbReference>
<dbReference type="GO" id="GO:0008198">
    <property type="term" value="F:ferrous iron binding"/>
    <property type="evidence" value="ECO:0007669"/>
    <property type="project" value="TreeGrafter"/>
</dbReference>
<reference evidence="14" key="1">
    <citation type="journal article" date="2020" name="G3 (Bethesda)">
        <title>High-Quality Assemblies for Three Invasive Social Wasps from the &lt;i&gt;Vespula&lt;/i&gt; Genus.</title>
        <authorList>
            <person name="Harrop T.W.R."/>
            <person name="Guhlin J."/>
            <person name="McLaughlin G.M."/>
            <person name="Permina E."/>
            <person name="Stockwell P."/>
            <person name="Gilligan J."/>
            <person name="Le Lec M.F."/>
            <person name="Gruber M.A.M."/>
            <person name="Quinn O."/>
            <person name="Lovegrove M."/>
            <person name="Duncan E.J."/>
            <person name="Remnant E.J."/>
            <person name="Van Eeckhoven J."/>
            <person name="Graham B."/>
            <person name="Knapp R.A."/>
            <person name="Langford K.W."/>
            <person name="Kronenberg Z."/>
            <person name="Press M.O."/>
            <person name="Eacker S.M."/>
            <person name="Wilson-Rankin E.E."/>
            <person name="Purcell J."/>
            <person name="Lester P.J."/>
            <person name="Dearden P.K."/>
        </authorList>
    </citation>
    <scope>NUCLEOTIDE SEQUENCE</scope>
    <source>
        <strain evidence="14">Volc-1</strain>
    </source>
</reference>
<dbReference type="GO" id="GO:0006783">
    <property type="term" value="P:heme biosynthetic process"/>
    <property type="evidence" value="ECO:0007669"/>
    <property type="project" value="UniProtKB-KW"/>
</dbReference>
<evidence type="ECO:0000256" key="5">
    <source>
        <dbReference type="ARBA" id="ARBA00022448"/>
    </source>
</evidence>
<sequence length="126" mass="14448">MNLDKSLTLVEFEKISDTTLESLTEYFDDLIEEAAHLEDSDVAYGDGVLTVKFGNPYGTYVINRQTPNRQIWLSSPTSGPKRYDFVKGKWVYKYDDKTLHELLNDEISSIVKTKVCFDKCSYSGKE</sequence>
<evidence type="ECO:0000256" key="4">
    <source>
        <dbReference type="ARBA" id="ARBA00022434"/>
    </source>
</evidence>
<comment type="similarity">
    <text evidence="2">Belongs to the frataxin family.</text>
</comment>
<dbReference type="EMBL" id="JACSDY010000022">
    <property type="protein sequence ID" value="KAF7392169.1"/>
    <property type="molecule type" value="Genomic_DNA"/>
</dbReference>
<dbReference type="Gene3D" id="3.30.920.10">
    <property type="entry name" value="Frataxin/CyaY"/>
    <property type="match status" value="1"/>
</dbReference>
<dbReference type="PROSITE" id="PS50810">
    <property type="entry name" value="FRATAXIN_2"/>
    <property type="match status" value="1"/>
</dbReference>
<keyword evidence="5" id="KW-0813">Transport</keyword>
<evidence type="ECO:0000256" key="9">
    <source>
        <dbReference type="ARBA" id="ARBA00023004"/>
    </source>
</evidence>
<evidence type="ECO:0000256" key="3">
    <source>
        <dbReference type="ARBA" id="ARBA00013107"/>
    </source>
</evidence>
<comment type="caution">
    <text evidence="14">The sequence shown here is derived from an EMBL/GenBank/DDBJ whole genome shotgun (WGS) entry which is preliminary data.</text>
</comment>
<accession>A0A834JPL1</accession>
<evidence type="ECO:0000256" key="8">
    <source>
        <dbReference type="ARBA" id="ARBA00023002"/>
    </source>
</evidence>
<dbReference type="GO" id="GO:0008199">
    <property type="term" value="F:ferric iron binding"/>
    <property type="evidence" value="ECO:0007669"/>
    <property type="project" value="InterPro"/>
</dbReference>
<evidence type="ECO:0000256" key="13">
    <source>
        <dbReference type="ARBA" id="ARBA00047990"/>
    </source>
</evidence>
<gene>
    <name evidence="14" type="ORF">H0235_017168</name>
</gene>
<evidence type="ECO:0000256" key="11">
    <source>
        <dbReference type="ARBA" id="ARBA00023128"/>
    </source>
</evidence>
<dbReference type="PRINTS" id="PR00904">
    <property type="entry name" value="FRATAXIN"/>
</dbReference>
<dbReference type="NCBIfam" id="TIGR03422">
    <property type="entry name" value="mito_frataxin"/>
    <property type="match status" value="1"/>
</dbReference>
<dbReference type="FunFam" id="3.30.920.10:FF:000002">
    <property type="entry name" value="Frataxin, mitochondrial"/>
    <property type="match status" value="1"/>
</dbReference>
<dbReference type="PROSITE" id="PS01344">
    <property type="entry name" value="FRATAXIN_1"/>
    <property type="match status" value="1"/>
</dbReference>
<dbReference type="NCBIfam" id="TIGR03421">
    <property type="entry name" value="FeS_CyaY"/>
    <property type="match status" value="1"/>
</dbReference>
<keyword evidence="8" id="KW-0560">Oxidoreductase</keyword>
<dbReference type="GO" id="GO:0006826">
    <property type="term" value="P:iron ion transport"/>
    <property type="evidence" value="ECO:0007669"/>
    <property type="project" value="UniProtKB-KW"/>
</dbReference>
<dbReference type="Pfam" id="PF01491">
    <property type="entry name" value="Frataxin_Cyay"/>
    <property type="match status" value="1"/>
</dbReference>
<comment type="subcellular location">
    <subcellularLocation>
        <location evidence="1">Mitochondrion</location>
    </subcellularLocation>
</comment>
<evidence type="ECO:0000256" key="12">
    <source>
        <dbReference type="ARBA" id="ARBA00023133"/>
    </source>
</evidence>
<proteinExistence type="inferred from homology"/>
<keyword evidence="4" id="KW-0409">Iron storage</keyword>
<dbReference type="AlphaFoldDB" id="A0A834JPL1"/>
<dbReference type="InterPro" id="IPR017789">
    <property type="entry name" value="Frataxin"/>
</dbReference>
<dbReference type="GO" id="GO:0006879">
    <property type="term" value="P:intracellular iron ion homeostasis"/>
    <property type="evidence" value="ECO:0007669"/>
    <property type="project" value="UniProtKB-KW"/>
</dbReference>
<dbReference type="Proteomes" id="UP000600918">
    <property type="component" value="Unassembled WGS sequence"/>
</dbReference>
<evidence type="ECO:0000313" key="14">
    <source>
        <dbReference type="EMBL" id="KAF7392169.1"/>
    </source>
</evidence>
<evidence type="ECO:0000256" key="2">
    <source>
        <dbReference type="ARBA" id="ARBA00008183"/>
    </source>
</evidence>